<gene>
    <name evidence="2" type="ORF">SAMN05660649_04830</name>
</gene>
<keyword evidence="1" id="KW-0472">Membrane</keyword>
<dbReference type="OrthoDB" id="1806329at2"/>
<dbReference type="RefSeq" id="WP_092475467.1">
    <property type="nucleotide sequence ID" value="NZ_FOOX01000025.1"/>
</dbReference>
<keyword evidence="3" id="KW-1185">Reference proteome</keyword>
<reference evidence="3" key="1">
    <citation type="submission" date="2016-10" db="EMBL/GenBank/DDBJ databases">
        <authorList>
            <person name="Varghese N."/>
            <person name="Submissions S."/>
        </authorList>
    </citation>
    <scope>NUCLEOTIDE SEQUENCE [LARGE SCALE GENOMIC DNA]</scope>
    <source>
        <strain evidence="3">DSM 17038</strain>
    </source>
</reference>
<dbReference type="Proteomes" id="UP000199337">
    <property type="component" value="Unassembled WGS sequence"/>
</dbReference>
<protein>
    <submittedName>
        <fullName evidence="2">Uncharacterized protein</fullName>
    </submittedName>
</protein>
<proteinExistence type="predicted"/>
<feature type="transmembrane region" description="Helical" evidence="1">
    <location>
        <begin position="6"/>
        <end position="24"/>
    </location>
</feature>
<sequence length="255" mass="28780">MLIAVVVIFIIFVMIAALVMLLFLNRAPTGPESKNNPVTIKTNKKQSIPTGRHIDELFEVEFVHPGIFYVDGKYMGLARIGGTNFSVLSDGEQDTREEALIGIQNQIKYPVQYITSTVVTDTDAIAREIRSTNTNFNNELQVRYNNLYAAELEEMKRNRQAMTQVSWLVISDDGTEEDNPVERIKEKMALLHESFRSRVGIILTPLELTEEVVDAIQQMILPEKLSRPSDMIALGGLAPVKFNIREIEKIDIEVA</sequence>
<organism evidence="2 3">
    <name type="scientific">Desulfotruncus arcticus DSM 17038</name>
    <dbReference type="NCBI Taxonomy" id="1121424"/>
    <lineage>
        <taxon>Bacteria</taxon>
        <taxon>Bacillati</taxon>
        <taxon>Bacillota</taxon>
        <taxon>Clostridia</taxon>
        <taxon>Eubacteriales</taxon>
        <taxon>Desulfallaceae</taxon>
        <taxon>Desulfotruncus</taxon>
    </lineage>
</organism>
<keyword evidence="1" id="KW-1133">Transmembrane helix</keyword>
<keyword evidence="1" id="KW-0812">Transmembrane</keyword>
<evidence type="ECO:0000256" key="1">
    <source>
        <dbReference type="SAM" id="Phobius"/>
    </source>
</evidence>
<dbReference type="STRING" id="341036.SAMN05660649_04830"/>
<evidence type="ECO:0000313" key="2">
    <source>
        <dbReference type="EMBL" id="SFH34397.1"/>
    </source>
</evidence>
<name>A0A1I2Z964_9FIRM</name>
<accession>A0A1I2Z964</accession>
<dbReference type="AlphaFoldDB" id="A0A1I2Z964"/>
<evidence type="ECO:0000313" key="3">
    <source>
        <dbReference type="Proteomes" id="UP000199337"/>
    </source>
</evidence>
<dbReference type="EMBL" id="FOOX01000025">
    <property type="protein sequence ID" value="SFH34397.1"/>
    <property type="molecule type" value="Genomic_DNA"/>
</dbReference>